<reference evidence="1 2" key="1">
    <citation type="submission" date="2017-03" db="EMBL/GenBank/DDBJ databases">
        <authorList>
            <person name="Afonso C.L."/>
            <person name="Miller P.J."/>
            <person name="Scott M.A."/>
            <person name="Spackman E."/>
            <person name="Goraichik I."/>
            <person name="Dimitrov K.M."/>
            <person name="Suarez D.L."/>
            <person name="Swayne D.E."/>
        </authorList>
    </citation>
    <scope>NUCLEOTIDE SEQUENCE [LARGE SCALE GENOMIC DNA]</scope>
    <source>
        <strain evidence="2">8(6)</strain>
    </source>
</reference>
<dbReference type="EMBL" id="FXZI01000004">
    <property type="protein sequence ID" value="SMX86151.1"/>
    <property type="molecule type" value="Genomic_DNA"/>
</dbReference>
<sequence>MNESTRQSICEAASAEAATWPELTREQVEELRFLLSRPSSNSQDQRGAA</sequence>
<organism evidence="1 2">
    <name type="scientific">Brevibacterium aurantiacum</name>
    <dbReference type="NCBI Taxonomy" id="273384"/>
    <lineage>
        <taxon>Bacteria</taxon>
        <taxon>Bacillati</taxon>
        <taxon>Actinomycetota</taxon>
        <taxon>Actinomycetes</taxon>
        <taxon>Micrococcales</taxon>
        <taxon>Brevibacteriaceae</taxon>
        <taxon>Brevibacterium</taxon>
    </lineage>
</organism>
<protein>
    <submittedName>
        <fullName evidence="1">Uncharacterized protein</fullName>
    </submittedName>
</protein>
<dbReference type="Proteomes" id="UP000234300">
    <property type="component" value="Unassembled WGS sequence"/>
</dbReference>
<dbReference type="AlphaFoldDB" id="A0A2H1JFJ2"/>
<name>A0A2H1JFJ2_BREAU</name>
<proteinExistence type="predicted"/>
<gene>
    <name evidence="1" type="ORF">BAURA86_01639</name>
</gene>
<evidence type="ECO:0000313" key="1">
    <source>
        <dbReference type="EMBL" id="SMX86151.1"/>
    </source>
</evidence>
<evidence type="ECO:0000313" key="2">
    <source>
        <dbReference type="Proteomes" id="UP000234300"/>
    </source>
</evidence>
<accession>A0A2H1JFJ2</accession>